<feature type="region of interest" description="Disordered" evidence="2">
    <location>
        <begin position="1"/>
        <end position="100"/>
    </location>
</feature>
<keyword evidence="1" id="KW-0175">Coiled coil</keyword>
<sequence length="359" mass="39312">MSHLPAQSKEAAGRAPPNGGGGADRKRRARPPADDALRKSSTSGLPSKKPSYTHSVHSPTPHSATTTFPAALLRRSHTPGPSRPSADHAGGNGFPLGGGVSSIVADQRIEFMPYDTPSRSFDRSARRAKTPGPGPLSAFEREPLQPERQIQPSWMDIGNEAQDLFAQQTLPAAVPDHLANAAPTLNHQSARGESARVNSHHTPHAGDNRALVQADRQQAFRRSDNTDGGVESFDDIIGGIGKGPQGNAHLSEQSLQDIWSSVQEQCKYNEFFPLNDVNEILDSHRFTAGYEDVHRTLRCRFVPARLKQADPSERQQLVEKAQSVLKKLRKKTEKYDDARQKVISSVAQRPPKRKFCTLL</sequence>
<organism evidence="3 4">
    <name type="scientific">Trichosporon asahii var. asahii (strain CBS 8904)</name>
    <name type="common">Yeast</name>
    <dbReference type="NCBI Taxonomy" id="1220162"/>
    <lineage>
        <taxon>Eukaryota</taxon>
        <taxon>Fungi</taxon>
        <taxon>Dikarya</taxon>
        <taxon>Basidiomycota</taxon>
        <taxon>Agaricomycotina</taxon>
        <taxon>Tremellomycetes</taxon>
        <taxon>Trichosporonales</taxon>
        <taxon>Trichosporonaceae</taxon>
        <taxon>Trichosporon</taxon>
    </lineage>
</organism>
<comment type="caution">
    <text evidence="3">The sequence shown here is derived from an EMBL/GenBank/DDBJ whole genome shotgun (WGS) entry which is preliminary data.</text>
</comment>
<proteinExistence type="predicted"/>
<keyword evidence="4" id="KW-1185">Reference proteome</keyword>
<gene>
    <name evidence="3" type="ORF">A1Q2_08002</name>
</gene>
<evidence type="ECO:0000313" key="3">
    <source>
        <dbReference type="EMBL" id="EKC97690.1"/>
    </source>
</evidence>
<protein>
    <submittedName>
        <fullName evidence="3">Uncharacterized protein</fullName>
    </submittedName>
</protein>
<name>K1VAD4_TRIAC</name>
<feature type="compositionally biased region" description="Polar residues" evidence="2">
    <location>
        <begin position="39"/>
        <end position="68"/>
    </location>
</feature>
<dbReference type="AlphaFoldDB" id="K1VAD4"/>
<feature type="compositionally biased region" description="Gly residues" evidence="2">
    <location>
        <begin position="90"/>
        <end position="100"/>
    </location>
</feature>
<feature type="region of interest" description="Disordered" evidence="2">
    <location>
        <begin position="114"/>
        <end position="141"/>
    </location>
</feature>
<dbReference type="HOGENOM" id="CLU_772054_0_0_1"/>
<reference evidence="3 4" key="1">
    <citation type="journal article" date="2012" name="Eukaryot. Cell">
        <title>Genome sequence of the Trichosporon asahii environmental strain CBS 8904.</title>
        <authorList>
            <person name="Yang R.Y."/>
            <person name="Li H.T."/>
            <person name="Zhu H."/>
            <person name="Zhou G.P."/>
            <person name="Wang M."/>
            <person name="Wang L."/>
        </authorList>
    </citation>
    <scope>NUCLEOTIDE SEQUENCE [LARGE SCALE GENOMIC DNA]</scope>
    <source>
        <strain evidence="3 4">CBS 8904</strain>
    </source>
</reference>
<feature type="region of interest" description="Disordered" evidence="2">
    <location>
        <begin position="187"/>
        <end position="249"/>
    </location>
</feature>
<evidence type="ECO:0000313" key="4">
    <source>
        <dbReference type="Proteomes" id="UP000006757"/>
    </source>
</evidence>
<dbReference type="Proteomes" id="UP000006757">
    <property type="component" value="Unassembled WGS sequence"/>
</dbReference>
<dbReference type="InParanoid" id="K1VAD4"/>
<dbReference type="EMBL" id="AMBO01000404">
    <property type="protein sequence ID" value="EKC97690.1"/>
    <property type="molecule type" value="Genomic_DNA"/>
</dbReference>
<evidence type="ECO:0000256" key="1">
    <source>
        <dbReference type="SAM" id="Coils"/>
    </source>
</evidence>
<accession>K1VAD4</accession>
<evidence type="ECO:0000256" key="2">
    <source>
        <dbReference type="SAM" id="MobiDB-lite"/>
    </source>
</evidence>
<feature type="coiled-coil region" evidence="1">
    <location>
        <begin position="314"/>
        <end position="341"/>
    </location>
</feature>